<name>A0A6L3VUY6_9ACTN</name>
<evidence type="ECO:0000256" key="2">
    <source>
        <dbReference type="ARBA" id="ARBA00023002"/>
    </source>
</evidence>
<gene>
    <name evidence="4" type="ORF">F9B16_23350</name>
</gene>
<evidence type="ECO:0000256" key="3">
    <source>
        <dbReference type="RuleBase" id="RU000363"/>
    </source>
</evidence>
<dbReference type="RefSeq" id="WP_151542250.1">
    <property type="nucleotide sequence ID" value="NZ_WBMR01000071.1"/>
</dbReference>
<dbReference type="PROSITE" id="PS00061">
    <property type="entry name" value="ADH_SHORT"/>
    <property type="match status" value="1"/>
</dbReference>
<dbReference type="Pfam" id="PF00106">
    <property type="entry name" value="adh_short"/>
    <property type="match status" value="1"/>
</dbReference>
<dbReference type="InterPro" id="IPR020904">
    <property type="entry name" value="Sc_DH/Rdtase_CS"/>
</dbReference>
<organism evidence="4 5">
    <name type="scientific">Actinomadura montaniterrae</name>
    <dbReference type="NCBI Taxonomy" id="1803903"/>
    <lineage>
        <taxon>Bacteria</taxon>
        <taxon>Bacillati</taxon>
        <taxon>Actinomycetota</taxon>
        <taxon>Actinomycetes</taxon>
        <taxon>Streptosporangiales</taxon>
        <taxon>Thermomonosporaceae</taxon>
        <taxon>Actinomadura</taxon>
    </lineage>
</organism>
<comment type="similarity">
    <text evidence="1 3">Belongs to the short-chain dehydrogenases/reductases (SDR) family.</text>
</comment>
<dbReference type="OrthoDB" id="658698at2"/>
<dbReference type="InterPro" id="IPR002347">
    <property type="entry name" value="SDR_fam"/>
</dbReference>
<dbReference type="FunFam" id="3.40.50.720:FF:000084">
    <property type="entry name" value="Short-chain dehydrogenase reductase"/>
    <property type="match status" value="1"/>
</dbReference>
<accession>A0A6L3VUY6</accession>
<proteinExistence type="inferred from homology"/>
<reference evidence="4 5" key="1">
    <citation type="submission" date="2019-09" db="EMBL/GenBank/DDBJ databases">
        <title>Actinomadura physcomitrii sp. nov., a novel actinomycete isolated from moss [Physcomitrium sphaericum (Ludw) Fuernr].</title>
        <authorList>
            <person name="Liu C."/>
            <person name="Zhuang X."/>
        </authorList>
    </citation>
    <scope>NUCLEOTIDE SEQUENCE [LARGE SCALE GENOMIC DNA]</scope>
    <source>
        <strain evidence="4 5">CYP1-1B</strain>
    </source>
</reference>
<dbReference type="CDD" id="cd05233">
    <property type="entry name" value="SDR_c"/>
    <property type="match status" value="1"/>
</dbReference>
<evidence type="ECO:0000256" key="1">
    <source>
        <dbReference type="ARBA" id="ARBA00006484"/>
    </source>
</evidence>
<keyword evidence="5" id="KW-1185">Reference proteome</keyword>
<dbReference type="InterPro" id="IPR036291">
    <property type="entry name" value="NAD(P)-bd_dom_sf"/>
</dbReference>
<evidence type="ECO:0000313" key="5">
    <source>
        <dbReference type="Proteomes" id="UP000483004"/>
    </source>
</evidence>
<dbReference type="GO" id="GO:0016491">
    <property type="term" value="F:oxidoreductase activity"/>
    <property type="evidence" value="ECO:0007669"/>
    <property type="project" value="UniProtKB-KW"/>
</dbReference>
<comment type="caution">
    <text evidence="4">The sequence shown here is derived from an EMBL/GenBank/DDBJ whole genome shotgun (WGS) entry which is preliminary data.</text>
</comment>
<dbReference type="SUPFAM" id="SSF51735">
    <property type="entry name" value="NAD(P)-binding Rossmann-fold domains"/>
    <property type="match status" value="1"/>
</dbReference>
<keyword evidence="2" id="KW-0560">Oxidoreductase</keyword>
<sequence>MSDQETGSGPQDGGERVALVTGAGSGIGAAVATALLDAGWRVALAGRRAGKLQETAAHAGGAADRALPVPADVTDPASVEALFGAVAQRWGRLDLLVNNAGVFGAPQPVEEFSLREWRAVLDTNLTGALLCAQQAFRMMKEQDPQGGRIINNGSLSAHTPRPLSAAYTASKHAITGLTKTLSLEGRPHRIACGQIDVGNAATEMTGRFGSGTLQADGSVKPEPVMDVRHVADAVLYMAGLPLEANVQFMTVLATAMPSFVGRG</sequence>
<dbReference type="Proteomes" id="UP000483004">
    <property type="component" value="Unassembled WGS sequence"/>
</dbReference>
<protein>
    <submittedName>
        <fullName evidence="4">SDR family oxidoreductase</fullName>
    </submittedName>
</protein>
<dbReference type="PANTHER" id="PTHR43669">
    <property type="entry name" value="5-KETO-D-GLUCONATE 5-REDUCTASE"/>
    <property type="match status" value="1"/>
</dbReference>
<dbReference type="EMBL" id="WBMR01000071">
    <property type="protein sequence ID" value="KAB2378131.1"/>
    <property type="molecule type" value="Genomic_DNA"/>
</dbReference>
<dbReference type="AlphaFoldDB" id="A0A6L3VUY6"/>
<evidence type="ECO:0000313" key="4">
    <source>
        <dbReference type="EMBL" id="KAB2378131.1"/>
    </source>
</evidence>
<dbReference type="PANTHER" id="PTHR43669:SF12">
    <property type="entry name" value="BLR5618 PROTEIN"/>
    <property type="match status" value="1"/>
</dbReference>
<dbReference type="PRINTS" id="PR00081">
    <property type="entry name" value="GDHRDH"/>
</dbReference>
<dbReference type="PRINTS" id="PR00080">
    <property type="entry name" value="SDRFAMILY"/>
</dbReference>
<dbReference type="Gene3D" id="3.40.50.720">
    <property type="entry name" value="NAD(P)-binding Rossmann-like Domain"/>
    <property type="match status" value="1"/>
</dbReference>